<dbReference type="Proteomes" id="UP001302745">
    <property type="component" value="Unassembled WGS sequence"/>
</dbReference>
<keyword evidence="3" id="KW-1185">Reference proteome</keyword>
<comment type="caution">
    <text evidence="2">The sequence shown here is derived from an EMBL/GenBank/DDBJ whole genome shotgun (WGS) entry which is preliminary data.</text>
</comment>
<dbReference type="AlphaFoldDB" id="A0AAN6ZTQ0"/>
<name>A0AAN6ZTQ0_9PEZI</name>
<organism evidence="2 3">
    <name type="scientific">Chaetomidium leptoderma</name>
    <dbReference type="NCBI Taxonomy" id="669021"/>
    <lineage>
        <taxon>Eukaryota</taxon>
        <taxon>Fungi</taxon>
        <taxon>Dikarya</taxon>
        <taxon>Ascomycota</taxon>
        <taxon>Pezizomycotina</taxon>
        <taxon>Sordariomycetes</taxon>
        <taxon>Sordariomycetidae</taxon>
        <taxon>Sordariales</taxon>
        <taxon>Chaetomiaceae</taxon>
        <taxon>Chaetomidium</taxon>
    </lineage>
</organism>
<evidence type="ECO:0000313" key="2">
    <source>
        <dbReference type="EMBL" id="KAK4149903.1"/>
    </source>
</evidence>
<evidence type="ECO:0000256" key="1">
    <source>
        <dbReference type="SAM" id="MobiDB-lite"/>
    </source>
</evidence>
<evidence type="ECO:0000313" key="3">
    <source>
        <dbReference type="Proteomes" id="UP001302745"/>
    </source>
</evidence>
<dbReference type="EMBL" id="MU857114">
    <property type="protein sequence ID" value="KAK4149903.1"/>
    <property type="molecule type" value="Genomic_DNA"/>
</dbReference>
<accession>A0AAN6ZTQ0</accession>
<reference evidence="2" key="2">
    <citation type="submission" date="2023-05" db="EMBL/GenBank/DDBJ databases">
        <authorList>
            <consortium name="Lawrence Berkeley National Laboratory"/>
            <person name="Steindorff A."/>
            <person name="Hensen N."/>
            <person name="Bonometti L."/>
            <person name="Westerberg I."/>
            <person name="Brannstrom I.O."/>
            <person name="Guillou S."/>
            <person name="Cros-Aarteil S."/>
            <person name="Calhoun S."/>
            <person name="Haridas S."/>
            <person name="Kuo A."/>
            <person name="Mondo S."/>
            <person name="Pangilinan J."/>
            <person name="Riley R."/>
            <person name="Labutti K."/>
            <person name="Andreopoulos B."/>
            <person name="Lipzen A."/>
            <person name="Chen C."/>
            <person name="Yanf M."/>
            <person name="Daum C."/>
            <person name="Ng V."/>
            <person name="Clum A."/>
            <person name="Ohm R."/>
            <person name="Martin F."/>
            <person name="Silar P."/>
            <person name="Natvig D."/>
            <person name="Lalanne C."/>
            <person name="Gautier V."/>
            <person name="Ament-Velasquez S.L."/>
            <person name="Kruys A."/>
            <person name="Hutchinson M.I."/>
            <person name="Powell A.J."/>
            <person name="Barry K."/>
            <person name="Miller A.N."/>
            <person name="Grigoriev I.V."/>
            <person name="Debuchy R."/>
            <person name="Gladieux P."/>
            <person name="Thoren M.H."/>
            <person name="Johannesson H."/>
        </authorList>
    </citation>
    <scope>NUCLEOTIDE SEQUENCE</scope>
    <source>
        <strain evidence="2">CBS 538.74</strain>
    </source>
</reference>
<feature type="compositionally biased region" description="Low complexity" evidence="1">
    <location>
        <begin position="179"/>
        <end position="194"/>
    </location>
</feature>
<gene>
    <name evidence="2" type="ORF">C8A00DRAFT_37509</name>
</gene>
<feature type="region of interest" description="Disordered" evidence="1">
    <location>
        <begin position="166"/>
        <end position="194"/>
    </location>
</feature>
<protein>
    <submittedName>
        <fullName evidence="2">Uncharacterized protein</fullName>
    </submittedName>
</protein>
<reference evidence="2" key="1">
    <citation type="journal article" date="2023" name="Mol. Phylogenet. Evol.">
        <title>Genome-scale phylogeny and comparative genomics of the fungal order Sordariales.</title>
        <authorList>
            <person name="Hensen N."/>
            <person name="Bonometti L."/>
            <person name="Westerberg I."/>
            <person name="Brannstrom I.O."/>
            <person name="Guillou S."/>
            <person name="Cros-Aarteil S."/>
            <person name="Calhoun S."/>
            <person name="Haridas S."/>
            <person name="Kuo A."/>
            <person name="Mondo S."/>
            <person name="Pangilinan J."/>
            <person name="Riley R."/>
            <person name="LaButti K."/>
            <person name="Andreopoulos B."/>
            <person name="Lipzen A."/>
            <person name="Chen C."/>
            <person name="Yan M."/>
            <person name="Daum C."/>
            <person name="Ng V."/>
            <person name="Clum A."/>
            <person name="Steindorff A."/>
            <person name="Ohm R.A."/>
            <person name="Martin F."/>
            <person name="Silar P."/>
            <person name="Natvig D.O."/>
            <person name="Lalanne C."/>
            <person name="Gautier V."/>
            <person name="Ament-Velasquez S.L."/>
            <person name="Kruys A."/>
            <person name="Hutchinson M.I."/>
            <person name="Powell A.J."/>
            <person name="Barry K."/>
            <person name="Miller A.N."/>
            <person name="Grigoriev I.V."/>
            <person name="Debuchy R."/>
            <person name="Gladieux P."/>
            <person name="Hiltunen Thoren M."/>
            <person name="Johannesson H."/>
        </authorList>
    </citation>
    <scope>NUCLEOTIDE SEQUENCE</scope>
    <source>
        <strain evidence="2">CBS 538.74</strain>
    </source>
</reference>
<feature type="region of interest" description="Disordered" evidence="1">
    <location>
        <begin position="13"/>
        <end position="36"/>
    </location>
</feature>
<sequence>MALHYYPLDCGMREKTDGPQKLQSHVRASPPDSDRSKMNLPITNFYYIAGGGDRSTTLGLPARTIISPIIDREDGGRLPIEVVEGMIRRPMMRHELPREFRSARADLDPEGLVIPRLRRQEAGFNRVPAPPPRPVPLCSIIPSQIPSPTFGGGRTRRAAGRRRLLYTSDADDLERPGSDSDCSTDGSSSSSEDLAIVRRNARRLRDALLTSFQDGSLRPYGNYESPGARDLASTYAVHGGRFHNNRRARDSAAETERLVQVCELGRGRAGVVADGASSAAACQPCEQVVVPETRAAAVDGEEEGGPEDARVRLLPRVSVVEDEASGRESGGVRLQ</sequence>
<proteinExistence type="predicted"/>